<accession>A0A6C0ENB5</accession>
<protein>
    <submittedName>
        <fullName evidence="1">Uncharacterized protein</fullName>
    </submittedName>
</protein>
<name>A0A6C0ENB5_9ZZZZ</name>
<proteinExistence type="predicted"/>
<dbReference type="EMBL" id="MN738882">
    <property type="protein sequence ID" value="QHT29799.1"/>
    <property type="molecule type" value="Genomic_DNA"/>
</dbReference>
<reference evidence="1" key="1">
    <citation type="journal article" date="2020" name="Nature">
        <title>Giant virus diversity and host interactions through global metagenomics.</title>
        <authorList>
            <person name="Schulz F."/>
            <person name="Roux S."/>
            <person name="Paez-Espino D."/>
            <person name="Jungbluth S."/>
            <person name="Walsh D.A."/>
            <person name="Denef V.J."/>
            <person name="McMahon K.D."/>
            <person name="Konstantinidis K.T."/>
            <person name="Eloe-Fadrosh E.A."/>
            <person name="Kyrpides N.C."/>
            <person name="Woyke T."/>
        </authorList>
    </citation>
    <scope>NUCLEOTIDE SEQUENCE</scope>
    <source>
        <strain evidence="1">GVMAG-M-3300009068-24</strain>
    </source>
</reference>
<organism evidence="1">
    <name type="scientific">viral metagenome</name>
    <dbReference type="NCBI Taxonomy" id="1070528"/>
    <lineage>
        <taxon>unclassified sequences</taxon>
        <taxon>metagenomes</taxon>
        <taxon>organismal metagenomes</taxon>
    </lineage>
</organism>
<sequence length="140" mass="15287">MKFYTFLLFFLVVLVILSFTTMGSCRVTPYSQDLMLTNRYENFRGQSQRPLEYTSVTDGSEMDGSRMPASAAGGCKKVMGFQGVYCAANQDAANPTDIYSQAQGNPSCASMGYSNSRGFLCMNDQQVKLLTTRGGNATGM</sequence>
<dbReference type="AlphaFoldDB" id="A0A6C0ENB5"/>
<evidence type="ECO:0000313" key="1">
    <source>
        <dbReference type="EMBL" id="QHT29799.1"/>
    </source>
</evidence>
<dbReference type="PROSITE" id="PS51257">
    <property type="entry name" value="PROKAR_LIPOPROTEIN"/>
    <property type="match status" value="1"/>
</dbReference>